<gene>
    <name evidence="2" type="ORF">GIB67_036257</name>
</gene>
<feature type="region of interest" description="Disordered" evidence="1">
    <location>
        <begin position="962"/>
        <end position="992"/>
    </location>
</feature>
<dbReference type="EMBL" id="JACGCM010000143">
    <property type="protein sequence ID" value="KAF6175792.1"/>
    <property type="molecule type" value="Genomic_DNA"/>
</dbReference>
<reference evidence="2 3" key="1">
    <citation type="journal article" date="2020" name="IScience">
        <title>Genome Sequencing of the Endangered Kingdonia uniflora (Circaeasteraceae, Ranunculales) Reveals Potential Mechanisms of Evolutionary Specialization.</title>
        <authorList>
            <person name="Sun Y."/>
            <person name="Deng T."/>
            <person name="Zhang A."/>
            <person name="Moore M.J."/>
            <person name="Landis J.B."/>
            <person name="Lin N."/>
            <person name="Zhang H."/>
            <person name="Zhang X."/>
            <person name="Huang J."/>
            <person name="Zhang X."/>
            <person name="Sun H."/>
            <person name="Wang H."/>
        </authorList>
    </citation>
    <scope>NUCLEOTIDE SEQUENCE [LARGE SCALE GENOMIC DNA]</scope>
    <source>
        <strain evidence="2">TB1705</strain>
        <tissue evidence="2">Leaf</tissue>
    </source>
</reference>
<organism evidence="2 3">
    <name type="scientific">Kingdonia uniflora</name>
    <dbReference type="NCBI Taxonomy" id="39325"/>
    <lineage>
        <taxon>Eukaryota</taxon>
        <taxon>Viridiplantae</taxon>
        <taxon>Streptophyta</taxon>
        <taxon>Embryophyta</taxon>
        <taxon>Tracheophyta</taxon>
        <taxon>Spermatophyta</taxon>
        <taxon>Magnoliopsida</taxon>
        <taxon>Ranunculales</taxon>
        <taxon>Circaeasteraceae</taxon>
        <taxon>Kingdonia</taxon>
    </lineage>
</organism>
<feature type="region of interest" description="Disordered" evidence="1">
    <location>
        <begin position="569"/>
        <end position="589"/>
    </location>
</feature>
<evidence type="ECO:0000256" key="1">
    <source>
        <dbReference type="SAM" id="MobiDB-lite"/>
    </source>
</evidence>
<dbReference type="PANTHER" id="PTHR31973">
    <property type="entry name" value="POLYPROTEIN, PUTATIVE-RELATED"/>
    <property type="match status" value="1"/>
</dbReference>
<feature type="region of interest" description="Disordered" evidence="1">
    <location>
        <begin position="647"/>
        <end position="802"/>
    </location>
</feature>
<protein>
    <recommendedName>
        <fullName evidence="4">Transposase</fullName>
    </recommendedName>
</protein>
<accession>A0A7J7P937</accession>
<feature type="region of interest" description="Disordered" evidence="1">
    <location>
        <begin position="1"/>
        <end position="55"/>
    </location>
</feature>
<feature type="compositionally biased region" description="Gly residues" evidence="1">
    <location>
        <begin position="751"/>
        <end position="774"/>
    </location>
</feature>
<evidence type="ECO:0000313" key="3">
    <source>
        <dbReference type="Proteomes" id="UP000541444"/>
    </source>
</evidence>
<feature type="compositionally biased region" description="Polar residues" evidence="1">
    <location>
        <begin position="778"/>
        <end position="800"/>
    </location>
</feature>
<evidence type="ECO:0000313" key="2">
    <source>
        <dbReference type="EMBL" id="KAF6175792.1"/>
    </source>
</evidence>
<dbReference type="AlphaFoldDB" id="A0A7J7P937"/>
<dbReference type="Proteomes" id="UP000541444">
    <property type="component" value="Unassembled WGS sequence"/>
</dbReference>
<dbReference type="PANTHER" id="PTHR31973:SF187">
    <property type="entry name" value="MUTATOR TRANSPOSASE MUDRA PROTEIN"/>
    <property type="match status" value="1"/>
</dbReference>
<evidence type="ECO:0008006" key="4">
    <source>
        <dbReference type="Google" id="ProtNLM"/>
    </source>
</evidence>
<name>A0A7J7P937_9MAGN</name>
<proteinExistence type="predicted"/>
<dbReference type="OrthoDB" id="785835at2759"/>
<comment type="caution">
    <text evidence="2">The sequence shown here is derived from an EMBL/GenBank/DDBJ whole genome shotgun (WGS) entry which is preliminary data.</text>
</comment>
<feature type="compositionally biased region" description="Gly residues" evidence="1">
    <location>
        <begin position="720"/>
        <end position="744"/>
    </location>
</feature>
<feature type="compositionally biased region" description="Gly residues" evidence="1">
    <location>
        <begin position="689"/>
        <end position="713"/>
    </location>
</feature>
<sequence length="1052" mass="118552">MGGNTVDGEHRGGVGDKGVNTDNWAELDPDNLNAEEGYSSTHTSQDGDDGPTQENIDRCDLEFRDLAKEYNNIFAEEEDAVHSVPPQPSNGELSVGMESITMYECRAYIKQWLIMNKFEYYQEKNENYRVKLFYKDENYEWTFYARRTTDGHTFTLRKNNNLKHTCSSGAKNILANTTWVAKQVESVMMSMRTTTHVGIQELISIQFGIDISYYTAWNAWSMCKEKIVGSYDEGYIMQPELWLQILHSNPGSIVVVSKNHDTSQWTGTCVMFKASIDRFLNGCKPIIGLDGCFLKGKYGGVCLLAIGLDGNNGLFPLKYIFVDRQKRVIDAVANIFPFVNHRFCFRHMYKNMKKVYRGTHLESWVWKAARAYKQVEKKNMLDELKLDNPSAHDWLMKEPFEHWARSHFDFTAKCEHITNNFSESFNNWILKIRDKPLYKALEKLNLMLMKLMFDRRQKAKDWEEKGLVLMPRAQTHIDKLKRQYGQYRIEGTKKGDLSGQRWRVNEWQVTGLPCVHTMFVIVPYRYSWANFVSEYHKVSSYVKAYKDAIYPVVNPLKWGHPQPPYFLPPPLVRGPGRPRKERIHDPDEKRPHKRCGTCGCFGHNKTTCIGPSIVPTPRVVRTRQKLDTNTSRVNFMINISLQVDAGGERDVGRTRSGGRTGRNTVGGRTSTRKGRDRGGGRTGRNTVGGRTGGENVGGRTGTRGGRARGGGRTGRNTVGGRTGGENIGGRTGTRGGRARGGGKTGRNTVGGRTGGENIGGRTGTRGGGARGGARGRTNQTFQAPRQSEGVTQVSTSQAPRHSQGFGFDYWRTIGGSSCYLGVGDNPVYWATDKGFRDRPIVKERIVNIKSVSEINPGYARVFTKFRGRNWTKIFTPSTSYYPWPAATSEGEFEEDGVSILPALPNMVIDITAQHRLYTRSDLPNIIVEEMIDATTKMATRSSLPFARLDMAILTAAGYKIFPNEPEDTQNENWMRPAPPEEHIGSSSSTAQPQEVFSLQSIESILQTVSTRLGAIEGRLGTIEDRLETIETYVRGLRLVQEPQEFEYDFGDA</sequence>
<keyword evidence="3" id="KW-1185">Reference proteome</keyword>